<dbReference type="Gene3D" id="3.40.50.410">
    <property type="entry name" value="von Willebrand factor, type A domain"/>
    <property type="match status" value="1"/>
</dbReference>
<dbReference type="Proteomes" id="UP000048984">
    <property type="component" value="Unassembled WGS sequence"/>
</dbReference>
<reference evidence="2 3" key="2">
    <citation type="submission" date="2015-10" db="EMBL/GenBank/DDBJ databases">
        <title>Draft Genome Sequence of Prosthecomicrobium hirschii ATCC 27832.</title>
        <authorList>
            <person name="Daniel J."/>
            <person name="Givan S.A."/>
            <person name="Brun Y.V."/>
            <person name="Brown P.J."/>
        </authorList>
    </citation>
    <scope>NUCLEOTIDE SEQUENCE [LARGE SCALE GENOMIC DNA]</scope>
    <source>
        <strain evidence="2 3">16</strain>
    </source>
</reference>
<dbReference type="EMBL" id="LJYW01000001">
    <property type="protein sequence ID" value="KPL52247.1"/>
    <property type="molecule type" value="Genomic_DNA"/>
</dbReference>
<reference evidence="2 3" key="1">
    <citation type="submission" date="2015-09" db="EMBL/GenBank/DDBJ databases">
        <authorList>
            <person name="Jackson K.R."/>
            <person name="Lunt B.L."/>
            <person name="Fisher J.N.B."/>
            <person name="Gardner A.V."/>
            <person name="Bailey M.E."/>
            <person name="Deus L.M."/>
            <person name="Earl A.S."/>
            <person name="Gibby P.D."/>
            <person name="Hartmann K.A."/>
            <person name="Liu J.E."/>
            <person name="Manci A.M."/>
            <person name="Nielsen D.A."/>
            <person name="Solomon M.B."/>
            <person name="Breakwell D.P."/>
            <person name="Burnett S.H."/>
            <person name="Grose J.H."/>
        </authorList>
    </citation>
    <scope>NUCLEOTIDE SEQUENCE [LARGE SCALE GENOMIC DNA]</scope>
    <source>
        <strain evidence="2 3">16</strain>
    </source>
</reference>
<feature type="transmembrane region" description="Helical" evidence="1">
    <location>
        <begin position="65"/>
        <end position="85"/>
    </location>
</feature>
<dbReference type="RefSeq" id="WP_054358410.1">
    <property type="nucleotide sequence ID" value="NZ_LJYW01000001.1"/>
</dbReference>
<dbReference type="InterPro" id="IPR036465">
    <property type="entry name" value="vWFA_dom_sf"/>
</dbReference>
<evidence type="ECO:0000313" key="3">
    <source>
        <dbReference type="Proteomes" id="UP000048984"/>
    </source>
</evidence>
<proteinExistence type="predicted"/>
<protein>
    <recommendedName>
        <fullName evidence="4">VWFA domain-containing protein</fullName>
    </recommendedName>
</protein>
<name>A0A0P6W4N4_9HYPH</name>
<keyword evidence="3" id="KW-1185">Reference proteome</keyword>
<feature type="transmembrane region" description="Helical" evidence="1">
    <location>
        <begin position="6"/>
        <end position="28"/>
    </location>
</feature>
<gene>
    <name evidence="2" type="ORF">ABB55_08380</name>
</gene>
<accession>A0A0P6W4N4</accession>
<evidence type="ECO:0000313" key="2">
    <source>
        <dbReference type="EMBL" id="KPL52247.1"/>
    </source>
</evidence>
<keyword evidence="1" id="KW-1133">Transmembrane helix</keyword>
<dbReference type="STRING" id="665126.ABB55_08380"/>
<dbReference type="AlphaFoldDB" id="A0A0P6W4N4"/>
<sequence>MIEFLGLILLRPFWLLVLPALVGAAWLLRRRRRRIAAAWTEAIDPPLRAALEALGRVEAGVPVRAFGPAGLALAVAAVLAAALAGPARETRAGASFRNLDGVVLLVDLGARASTTERLPAALMAARLLAEASGSRPVALVVYAGDAYLASGFTTDADALGTTIAVLDGETVPDRGDRPDLALALGRRLVAEAGILAADFVLIAPDAAPRPALLAGARAVAAGGHRLSVLVSAPSSQGAALEPVAQLGGGRAASVADPSPLAVLLADRPASRLAATGLSALVAEDLGRFVLIAALFPALLLFRRRG</sequence>
<evidence type="ECO:0000256" key="1">
    <source>
        <dbReference type="SAM" id="Phobius"/>
    </source>
</evidence>
<keyword evidence="1" id="KW-0812">Transmembrane</keyword>
<keyword evidence="1" id="KW-0472">Membrane</keyword>
<evidence type="ECO:0008006" key="4">
    <source>
        <dbReference type="Google" id="ProtNLM"/>
    </source>
</evidence>
<comment type="caution">
    <text evidence="2">The sequence shown here is derived from an EMBL/GenBank/DDBJ whole genome shotgun (WGS) entry which is preliminary data.</text>
</comment>
<organism evidence="2 3">
    <name type="scientific">Prosthecodimorpha hirschii</name>
    <dbReference type="NCBI Taxonomy" id="665126"/>
    <lineage>
        <taxon>Bacteria</taxon>
        <taxon>Pseudomonadati</taxon>
        <taxon>Pseudomonadota</taxon>
        <taxon>Alphaproteobacteria</taxon>
        <taxon>Hyphomicrobiales</taxon>
        <taxon>Ancalomicrobiaceae</taxon>
        <taxon>Prosthecodimorpha</taxon>
    </lineage>
</organism>